<protein>
    <submittedName>
        <fullName evidence="1">Uncharacterized protein</fullName>
    </submittedName>
</protein>
<reference evidence="1" key="1">
    <citation type="submission" date="2015-12" db="EMBL/GenBank/DDBJ databases">
        <title>Klebsiella pneumoniae strain KP04 plasmid pKP04VIM, complete sequence.</title>
        <authorList>
            <person name="Li R."/>
            <person name="Lin D."/>
            <person name="Chen C."/>
        </authorList>
    </citation>
    <scope>NUCLEOTIDE SEQUENCE</scope>
    <source>
        <plasmid evidence="1">pKP04VIM</plasmid>
    </source>
</reference>
<organism evidence="1">
    <name type="scientific">Klebsiella pneumoniae</name>
    <dbReference type="NCBI Taxonomy" id="573"/>
    <lineage>
        <taxon>Bacteria</taxon>
        <taxon>Pseudomonadati</taxon>
        <taxon>Pseudomonadota</taxon>
        <taxon>Gammaproteobacteria</taxon>
        <taxon>Enterobacterales</taxon>
        <taxon>Enterobacteriaceae</taxon>
        <taxon>Klebsiella/Raoultella group</taxon>
        <taxon>Klebsiella</taxon>
        <taxon>Klebsiella pneumoniae complex</taxon>
    </lineage>
</organism>
<accession>A0A1B1LQL2</accession>
<proteinExistence type="predicted"/>
<name>A0A1B1LQL2_KLEPN</name>
<keyword evidence="1" id="KW-0614">Plasmid</keyword>
<sequence length="66" mass="7806">MRVAYSAMMQLISDTCQHNSQKKLLSFLPSSDNPRHYRVFLDILHVYFFMLRGEYFNSSLIISQCL</sequence>
<dbReference type="EMBL" id="KU318421">
    <property type="protein sequence ID" value="ANS55338.1"/>
    <property type="molecule type" value="Genomic_DNA"/>
</dbReference>
<geneLocation type="plasmid" evidence="1">
    <name>pKP04VIM</name>
</geneLocation>
<dbReference type="AlphaFoldDB" id="A0A1B1LQL2"/>
<evidence type="ECO:0000313" key="1">
    <source>
        <dbReference type="EMBL" id="ANS55338.1"/>
    </source>
</evidence>